<organism evidence="1 2">
    <name type="scientific">Cannabis sativa</name>
    <name type="common">Hemp</name>
    <name type="synonym">Marijuana</name>
    <dbReference type="NCBI Taxonomy" id="3483"/>
    <lineage>
        <taxon>Eukaryota</taxon>
        <taxon>Viridiplantae</taxon>
        <taxon>Streptophyta</taxon>
        <taxon>Embryophyta</taxon>
        <taxon>Tracheophyta</taxon>
        <taxon>Spermatophyta</taxon>
        <taxon>Magnoliopsida</taxon>
        <taxon>eudicotyledons</taxon>
        <taxon>Gunneridae</taxon>
        <taxon>Pentapetalae</taxon>
        <taxon>rosids</taxon>
        <taxon>fabids</taxon>
        <taxon>Rosales</taxon>
        <taxon>Cannabaceae</taxon>
        <taxon>Cannabis</taxon>
    </lineage>
</organism>
<dbReference type="EMBL" id="UZAU01000269">
    <property type="status" value="NOT_ANNOTATED_CDS"/>
    <property type="molecule type" value="Genomic_DNA"/>
</dbReference>
<protein>
    <submittedName>
        <fullName evidence="1">Uncharacterized protein</fullName>
    </submittedName>
</protein>
<accession>A0A803PAQ6</accession>
<evidence type="ECO:0000313" key="2">
    <source>
        <dbReference type="Proteomes" id="UP000596661"/>
    </source>
</evidence>
<dbReference type="EnsemblPlants" id="evm.model.03.861">
    <property type="protein sequence ID" value="cds.evm.model.03.861"/>
    <property type="gene ID" value="evm.TU.03.861"/>
</dbReference>
<proteinExistence type="predicted"/>
<keyword evidence="2" id="KW-1185">Reference proteome</keyword>
<dbReference type="Gramene" id="evm.model.03.861">
    <property type="protein sequence ID" value="cds.evm.model.03.861"/>
    <property type="gene ID" value="evm.TU.03.861"/>
</dbReference>
<dbReference type="Proteomes" id="UP000596661">
    <property type="component" value="Chromosome 3"/>
</dbReference>
<name>A0A803PAQ6_CANSA</name>
<evidence type="ECO:0000313" key="1">
    <source>
        <dbReference type="EnsemblPlants" id="cds.evm.model.03.861"/>
    </source>
</evidence>
<reference evidence="1" key="1">
    <citation type="submission" date="2018-11" db="EMBL/GenBank/DDBJ databases">
        <authorList>
            <person name="Grassa J C."/>
        </authorList>
    </citation>
    <scope>NUCLEOTIDE SEQUENCE [LARGE SCALE GENOMIC DNA]</scope>
</reference>
<dbReference type="AlphaFoldDB" id="A0A803PAQ6"/>
<sequence>MRRERQSSSPVKFEKFVEEEIKAHVALSDIPGTVSFGRHIGHSARPSSRLVFFDEVTYEAIVEGTLICHSLADTIMSRPAAIWNAIYNQWTLASYGICQAHFCPKVPRSCHV</sequence>
<reference evidence="1" key="2">
    <citation type="submission" date="2021-03" db="UniProtKB">
        <authorList>
            <consortium name="EnsemblPlants"/>
        </authorList>
    </citation>
    <scope>IDENTIFICATION</scope>
</reference>